<proteinExistence type="predicted"/>
<evidence type="ECO:0000256" key="1">
    <source>
        <dbReference type="SAM" id="Phobius"/>
    </source>
</evidence>
<gene>
    <name evidence="2" type="ORF">BJ983_004897</name>
</gene>
<protein>
    <submittedName>
        <fullName evidence="2">Uncharacterized protein</fullName>
    </submittedName>
</protein>
<reference evidence="2 3" key="1">
    <citation type="submission" date="2020-07" db="EMBL/GenBank/DDBJ databases">
        <title>Sequencing the genomes of 1000 actinobacteria strains.</title>
        <authorList>
            <person name="Klenk H.-P."/>
        </authorList>
    </citation>
    <scope>NUCLEOTIDE SEQUENCE [LARGE SCALE GENOMIC DNA]</scope>
    <source>
        <strain evidence="2 3">DSM 45772</strain>
    </source>
</reference>
<sequence length="70" mass="7613">MTISALWLLIPAALLVVVGVWGWRNADALALSMPLDERTQEKRRGVYKRGSVACLVVAVAFVGLIIASYL</sequence>
<keyword evidence="1" id="KW-0472">Membrane</keyword>
<keyword evidence="3" id="KW-1185">Reference proteome</keyword>
<keyword evidence="1" id="KW-0812">Transmembrane</keyword>
<accession>A0A7Y9E0R0</accession>
<dbReference type="RefSeq" id="WP_179796186.1">
    <property type="nucleotide sequence ID" value="NZ_BAABHP010000005.1"/>
</dbReference>
<organism evidence="2 3">
    <name type="scientific">Actinomycetospora corticicola</name>
    <dbReference type="NCBI Taxonomy" id="663602"/>
    <lineage>
        <taxon>Bacteria</taxon>
        <taxon>Bacillati</taxon>
        <taxon>Actinomycetota</taxon>
        <taxon>Actinomycetes</taxon>
        <taxon>Pseudonocardiales</taxon>
        <taxon>Pseudonocardiaceae</taxon>
        <taxon>Actinomycetospora</taxon>
    </lineage>
</organism>
<feature type="transmembrane region" description="Helical" evidence="1">
    <location>
        <begin position="46"/>
        <end position="69"/>
    </location>
</feature>
<name>A0A7Y9E0R0_9PSEU</name>
<dbReference type="Proteomes" id="UP000535890">
    <property type="component" value="Unassembled WGS sequence"/>
</dbReference>
<dbReference type="EMBL" id="JACCBN010000001">
    <property type="protein sequence ID" value="NYD38795.1"/>
    <property type="molecule type" value="Genomic_DNA"/>
</dbReference>
<evidence type="ECO:0000313" key="2">
    <source>
        <dbReference type="EMBL" id="NYD38795.1"/>
    </source>
</evidence>
<comment type="caution">
    <text evidence="2">The sequence shown here is derived from an EMBL/GenBank/DDBJ whole genome shotgun (WGS) entry which is preliminary data.</text>
</comment>
<evidence type="ECO:0000313" key="3">
    <source>
        <dbReference type="Proteomes" id="UP000535890"/>
    </source>
</evidence>
<keyword evidence="1" id="KW-1133">Transmembrane helix</keyword>
<dbReference type="AlphaFoldDB" id="A0A7Y9E0R0"/>